<name>A0A399F1I1_9DEIN</name>
<dbReference type="GO" id="GO:0003841">
    <property type="term" value="F:1-acylglycerol-3-phosphate O-acyltransferase activity"/>
    <property type="evidence" value="ECO:0007669"/>
    <property type="project" value="TreeGrafter"/>
</dbReference>
<dbReference type="AlphaFoldDB" id="A0A399F1I1"/>
<evidence type="ECO:0000256" key="2">
    <source>
        <dbReference type="ARBA" id="ARBA00023315"/>
    </source>
</evidence>
<evidence type="ECO:0000313" key="4">
    <source>
        <dbReference type="EMBL" id="RIH90624.1"/>
    </source>
</evidence>
<sequence>MRPPRYQLLYGLFRWLFRRTVRGGLRGVWLRGTLPQGGAVLAANHHSWWDAYVLPVLLFGQPQGFGVVMGEARLSEFGFFRELGGVSASRPRLALAALRRGETLLIFPEGELRSPGGLGPLNEGAAWLARKAGVPLVPVAIRVVLRGQEFPEAYLEVGPPLPPETERLSQALQEMLADLDRALRTAPAEEPLPGFRPVLKGRLSTHERMAGWGAALRRLMGVR</sequence>
<keyword evidence="4" id="KW-0436">Ligase</keyword>
<feature type="domain" description="Phospholipid/glycerol acyltransferase" evidence="3">
    <location>
        <begin position="39"/>
        <end position="144"/>
    </location>
</feature>
<organism evidence="4 5">
    <name type="scientific">Meiothermus granaticius NBRC 107808</name>
    <dbReference type="NCBI Taxonomy" id="1227551"/>
    <lineage>
        <taxon>Bacteria</taxon>
        <taxon>Thermotogati</taxon>
        <taxon>Deinococcota</taxon>
        <taxon>Deinococci</taxon>
        <taxon>Thermales</taxon>
        <taxon>Thermaceae</taxon>
        <taxon>Meiothermus</taxon>
    </lineage>
</organism>
<dbReference type="RefSeq" id="WP_119358638.1">
    <property type="nucleotide sequence ID" value="NZ_BJXM01000008.1"/>
</dbReference>
<dbReference type="InterPro" id="IPR002123">
    <property type="entry name" value="Plipid/glycerol_acylTrfase"/>
</dbReference>
<evidence type="ECO:0000313" key="5">
    <source>
        <dbReference type="Proteomes" id="UP000266178"/>
    </source>
</evidence>
<dbReference type="EC" id="6.2.1.20" evidence="4"/>
<keyword evidence="5" id="KW-1185">Reference proteome</keyword>
<dbReference type="Pfam" id="PF01553">
    <property type="entry name" value="Acyltransferase"/>
    <property type="match status" value="1"/>
</dbReference>
<dbReference type="PANTHER" id="PTHR10434">
    <property type="entry name" value="1-ACYL-SN-GLYCEROL-3-PHOSPHATE ACYLTRANSFERASE"/>
    <property type="match status" value="1"/>
</dbReference>
<evidence type="ECO:0000259" key="3">
    <source>
        <dbReference type="SMART" id="SM00563"/>
    </source>
</evidence>
<keyword evidence="2" id="KW-0012">Acyltransferase</keyword>
<keyword evidence="1" id="KW-0808">Transferase</keyword>
<proteinExistence type="predicted"/>
<dbReference type="OrthoDB" id="152799at2"/>
<dbReference type="GO" id="GO:0006654">
    <property type="term" value="P:phosphatidic acid biosynthetic process"/>
    <property type="evidence" value="ECO:0007669"/>
    <property type="project" value="TreeGrafter"/>
</dbReference>
<dbReference type="GO" id="GO:0008922">
    <property type="term" value="F:long-chain fatty acid [acyl-carrier-protein] ligase activity"/>
    <property type="evidence" value="ECO:0007669"/>
    <property type="project" value="UniProtKB-EC"/>
</dbReference>
<dbReference type="EMBL" id="QWLB01000077">
    <property type="protein sequence ID" value="RIH90624.1"/>
    <property type="molecule type" value="Genomic_DNA"/>
</dbReference>
<dbReference type="Proteomes" id="UP000266178">
    <property type="component" value="Unassembled WGS sequence"/>
</dbReference>
<gene>
    <name evidence="4" type="primary">aas</name>
    <name evidence="4" type="ORF">Mgrana_03216</name>
</gene>
<reference evidence="4 5" key="1">
    <citation type="submission" date="2018-08" db="EMBL/GenBank/DDBJ databases">
        <title>Meiothermus granaticius genome AF-68 sequencing project.</title>
        <authorList>
            <person name="Da Costa M.S."/>
            <person name="Albuquerque L."/>
            <person name="Raposo P."/>
            <person name="Froufe H.J.C."/>
            <person name="Barroso C.S."/>
            <person name="Egas C."/>
        </authorList>
    </citation>
    <scope>NUCLEOTIDE SEQUENCE [LARGE SCALE GENOMIC DNA]</scope>
    <source>
        <strain evidence="4 5">AF-68</strain>
    </source>
</reference>
<comment type="caution">
    <text evidence="4">The sequence shown here is derived from an EMBL/GenBank/DDBJ whole genome shotgun (WGS) entry which is preliminary data.</text>
</comment>
<accession>A0A399F1I1</accession>
<dbReference type="SUPFAM" id="SSF69593">
    <property type="entry name" value="Glycerol-3-phosphate (1)-acyltransferase"/>
    <property type="match status" value="1"/>
</dbReference>
<dbReference type="PANTHER" id="PTHR10434:SF9">
    <property type="entry name" value="PHOSPHOLIPID_GLYCEROL ACYLTRANSFERASE DOMAIN-CONTAINING PROTEIN"/>
    <property type="match status" value="1"/>
</dbReference>
<dbReference type="SMART" id="SM00563">
    <property type="entry name" value="PlsC"/>
    <property type="match status" value="1"/>
</dbReference>
<protein>
    <submittedName>
        <fullName evidence="4">Bifunctional protein Aas</fullName>
        <ecNumber evidence="4">6.2.1.20</ecNumber>
    </submittedName>
</protein>
<dbReference type="CDD" id="cd07989">
    <property type="entry name" value="LPLAT_AGPAT-like"/>
    <property type="match status" value="1"/>
</dbReference>
<evidence type="ECO:0000256" key="1">
    <source>
        <dbReference type="ARBA" id="ARBA00022679"/>
    </source>
</evidence>